<gene>
    <name evidence="1" type="ORF">AN477_05440</name>
</gene>
<proteinExistence type="predicted"/>
<evidence type="ECO:0000313" key="1">
    <source>
        <dbReference type="EMBL" id="KPV44736.1"/>
    </source>
</evidence>
<organism evidence="1 2">
    <name type="scientific">Alicyclobacillus ferrooxydans</name>
    <dbReference type="NCBI Taxonomy" id="471514"/>
    <lineage>
        <taxon>Bacteria</taxon>
        <taxon>Bacillati</taxon>
        <taxon>Bacillota</taxon>
        <taxon>Bacilli</taxon>
        <taxon>Bacillales</taxon>
        <taxon>Alicyclobacillaceae</taxon>
        <taxon>Alicyclobacillus</taxon>
    </lineage>
</organism>
<dbReference type="Gene3D" id="3.40.630.10">
    <property type="entry name" value="Zn peptidases"/>
    <property type="match status" value="1"/>
</dbReference>
<dbReference type="OrthoDB" id="9815360at2"/>
<reference evidence="1 2" key="1">
    <citation type="submission" date="2015-09" db="EMBL/GenBank/DDBJ databases">
        <title>Draft genome sequence of Alicyclobacillus ferrooxydans DSM 22381.</title>
        <authorList>
            <person name="Hemp J."/>
        </authorList>
    </citation>
    <scope>NUCLEOTIDE SEQUENCE [LARGE SCALE GENOMIC DNA]</scope>
    <source>
        <strain evidence="1 2">TC-34</strain>
    </source>
</reference>
<evidence type="ECO:0000313" key="2">
    <source>
        <dbReference type="Proteomes" id="UP000050482"/>
    </source>
</evidence>
<evidence type="ECO:0008006" key="3">
    <source>
        <dbReference type="Google" id="ProtNLM"/>
    </source>
</evidence>
<name>A0A0P9CPG8_9BACL</name>
<dbReference type="PANTHER" id="PTHR43808:SF27">
    <property type="entry name" value="PROTEIN ROCB"/>
    <property type="match status" value="1"/>
</dbReference>
<dbReference type="PATRIC" id="fig|471514.4.peg.2459"/>
<dbReference type="STRING" id="471514.AN477_05440"/>
<dbReference type="RefSeq" id="WP_054968164.1">
    <property type="nucleotide sequence ID" value="NZ_LJCO01000026.1"/>
</dbReference>
<dbReference type="Proteomes" id="UP000050482">
    <property type="component" value="Unassembled WGS sequence"/>
</dbReference>
<comment type="caution">
    <text evidence="1">The sequence shown here is derived from an EMBL/GenBank/DDBJ whole genome shotgun (WGS) entry which is preliminary data.</text>
</comment>
<dbReference type="AlphaFoldDB" id="A0A0P9CPG8"/>
<dbReference type="PIRSF" id="PIRSF010386">
    <property type="entry name" value="RocB"/>
    <property type="match status" value="1"/>
</dbReference>
<dbReference type="InterPro" id="IPR050072">
    <property type="entry name" value="Peptidase_M20A"/>
</dbReference>
<dbReference type="InterPro" id="IPR002933">
    <property type="entry name" value="Peptidase_M20"/>
</dbReference>
<sequence length="546" mass="61991">MGLWDTKEQRLQLLTELVAIPSVTNSQAEFDFPYAVLERLNQLSYFQSFPEHLQLHPVGDGRHVLTALVKRSPETRNTVILVSHFDVVDVQDYGSLRDDAFRSDALTALFLADPDLLPDDVKSEITTGTWVFGRGTMDMKCGLVLHMSILEQACNTEFDGNILLLAVPDEEVNSIGMRTAVPCLRELAREQNLDYKLLLNSEPMFGRYPGDKENYIYTGSIGKVLPGFLCYGKETHVGEPWSGLNGNYMASMVTSELELNWDLCEQVDTELTPPPTNLIQKGLKDDYSAQIPYRAVTLFNMFLYKRSMQEVVDLLLQSTRRVAAKIEAECRVKAANFAHFYGIDKEDVTVQVFTYEELYQYAVTTYGPDEVARTLQNALYHYDVRDERDMTIQLVNHLATLCRELAPMIVLFFAPPFYPAVDTAESKLVSKLVTDVTAHAKQDYGLKLNHQHYFGGISDLSFVGLAHPVETLAPFTNNTPLWPDRYVLPLEDMRQFDVPVLNLGPIGRDAHKWTERLEVDFSLDTLHKLLTRCIHNAFDELHTQCV</sequence>
<dbReference type="InterPro" id="IPR012166">
    <property type="entry name" value="Uncharacterised_RocB"/>
</dbReference>
<keyword evidence="2" id="KW-1185">Reference proteome</keyword>
<accession>A0A0P9CPG8</accession>
<dbReference type="PANTHER" id="PTHR43808">
    <property type="entry name" value="ACETYLORNITHINE DEACETYLASE"/>
    <property type="match status" value="1"/>
</dbReference>
<dbReference type="Pfam" id="PF01546">
    <property type="entry name" value="Peptidase_M20"/>
    <property type="match status" value="1"/>
</dbReference>
<dbReference type="SUPFAM" id="SSF53187">
    <property type="entry name" value="Zn-dependent exopeptidases"/>
    <property type="match status" value="1"/>
</dbReference>
<protein>
    <recommendedName>
        <fullName evidence="3">Peptidase M20</fullName>
    </recommendedName>
</protein>
<dbReference type="EMBL" id="LJCO01000026">
    <property type="protein sequence ID" value="KPV44736.1"/>
    <property type="molecule type" value="Genomic_DNA"/>
</dbReference>
<dbReference type="GO" id="GO:0016787">
    <property type="term" value="F:hydrolase activity"/>
    <property type="evidence" value="ECO:0007669"/>
    <property type="project" value="InterPro"/>
</dbReference>